<comment type="caution">
    <text evidence="2">The sequence shown here is derived from an EMBL/GenBank/DDBJ whole genome shotgun (WGS) entry which is preliminary data.</text>
</comment>
<accession>A0ABR2K1J6</accession>
<dbReference type="Gene3D" id="1.10.510.10">
    <property type="entry name" value="Transferase(Phosphotransferase) domain 1"/>
    <property type="match status" value="1"/>
</dbReference>
<evidence type="ECO:0000259" key="1">
    <source>
        <dbReference type="PROSITE" id="PS50011"/>
    </source>
</evidence>
<organism evidence="2 3">
    <name type="scientific">Tritrichomonas musculus</name>
    <dbReference type="NCBI Taxonomy" id="1915356"/>
    <lineage>
        <taxon>Eukaryota</taxon>
        <taxon>Metamonada</taxon>
        <taxon>Parabasalia</taxon>
        <taxon>Tritrichomonadida</taxon>
        <taxon>Tritrichomonadidae</taxon>
        <taxon>Tritrichomonas</taxon>
    </lineage>
</organism>
<proteinExistence type="predicted"/>
<feature type="domain" description="Protein kinase" evidence="1">
    <location>
        <begin position="1"/>
        <end position="198"/>
    </location>
</feature>
<dbReference type="InterPro" id="IPR001245">
    <property type="entry name" value="Ser-Thr/Tyr_kinase_cat_dom"/>
</dbReference>
<dbReference type="InterPro" id="IPR011009">
    <property type="entry name" value="Kinase-like_dom_sf"/>
</dbReference>
<dbReference type="InterPro" id="IPR000719">
    <property type="entry name" value="Prot_kinase_dom"/>
</dbReference>
<dbReference type="Pfam" id="PF07714">
    <property type="entry name" value="PK_Tyr_Ser-Thr"/>
    <property type="match status" value="1"/>
</dbReference>
<evidence type="ECO:0000313" key="2">
    <source>
        <dbReference type="EMBL" id="KAK8883955.1"/>
    </source>
</evidence>
<sequence length="214" mass="24601">MCAKTFNLKGKNIIIFQMNLDFNISNKTLNDTQKQIVLVGVSRAISLLHQNNYVHLTITPENILLDDSFHPHLYGFHFMSLIEPDTRKVKHIPKKYQNFTAPEALTNGFYNEKVDIYSFGLVMLFIISDNPIRYDRNAARSVNVLKSYVEDGIRPLIKETIKKPIQDLIEKCWSGDPDIRPTADELFRKLAYDPECYLDDVDATVLSQYVATIA</sequence>
<name>A0ABR2K1J6_9EUKA</name>
<dbReference type="PROSITE" id="PS50011">
    <property type="entry name" value="PROTEIN_KINASE_DOM"/>
    <property type="match status" value="1"/>
</dbReference>
<gene>
    <name evidence="2" type="ORF">M9Y10_043057</name>
</gene>
<reference evidence="2 3" key="1">
    <citation type="submission" date="2024-04" db="EMBL/GenBank/DDBJ databases">
        <title>Tritrichomonas musculus Genome.</title>
        <authorList>
            <person name="Alves-Ferreira E."/>
            <person name="Grigg M."/>
            <person name="Lorenzi H."/>
            <person name="Galac M."/>
        </authorList>
    </citation>
    <scope>NUCLEOTIDE SEQUENCE [LARGE SCALE GENOMIC DNA]</scope>
    <source>
        <strain evidence="2 3">EAF2021</strain>
    </source>
</reference>
<dbReference type="PANTHER" id="PTHR24362">
    <property type="entry name" value="SERINE/THREONINE-PROTEIN KINASE NEK"/>
    <property type="match status" value="1"/>
</dbReference>
<dbReference type="PANTHER" id="PTHR24362:SF309">
    <property type="entry name" value="PROTEIN KINASE DOMAIN-CONTAINING PROTEIN"/>
    <property type="match status" value="1"/>
</dbReference>
<dbReference type="Proteomes" id="UP001470230">
    <property type="component" value="Unassembled WGS sequence"/>
</dbReference>
<evidence type="ECO:0000313" key="3">
    <source>
        <dbReference type="Proteomes" id="UP001470230"/>
    </source>
</evidence>
<protein>
    <recommendedName>
        <fullName evidence="1">Protein kinase domain-containing protein</fullName>
    </recommendedName>
</protein>
<keyword evidence="3" id="KW-1185">Reference proteome</keyword>
<dbReference type="SUPFAM" id="SSF56112">
    <property type="entry name" value="Protein kinase-like (PK-like)"/>
    <property type="match status" value="1"/>
</dbReference>
<dbReference type="EMBL" id="JAPFFF010000008">
    <property type="protein sequence ID" value="KAK8883955.1"/>
    <property type="molecule type" value="Genomic_DNA"/>
</dbReference>